<dbReference type="PROSITE" id="PS51366">
    <property type="entry name" value="MI"/>
    <property type="match status" value="1"/>
</dbReference>
<dbReference type="Proteomes" id="UP000194236">
    <property type="component" value="Unassembled WGS sequence"/>
</dbReference>
<dbReference type="Gene3D" id="1.25.40.180">
    <property type="match status" value="1"/>
</dbReference>
<evidence type="ECO:0000256" key="5">
    <source>
        <dbReference type="ARBA" id="ARBA00023242"/>
    </source>
</evidence>
<evidence type="ECO:0000259" key="6">
    <source>
        <dbReference type="PROSITE" id="PS51366"/>
    </source>
</evidence>
<keyword evidence="8" id="KW-1185">Reference proteome</keyword>
<evidence type="ECO:0000313" key="7">
    <source>
        <dbReference type="EMBL" id="OTF77763.1"/>
    </source>
</evidence>
<dbReference type="PANTHER" id="PTHR18034">
    <property type="entry name" value="CELL CYCLE CONTROL PROTEIN CWF22-RELATED"/>
    <property type="match status" value="1"/>
</dbReference>
<dbReference type="OrthoDB" id="1924287at2759"/>
<evidence type="ECO:0000256" key="4">
    <source>
        <dbReference type="ARBA" id="ARBA00023187"/>
    </source>
</evidence>
<dbReference type="EMBL" id="MUJZ01031028">
    <property type="protein sequence ID" value="OTF77763.1"/>
    <property type="molecule type" value="Genomic_DNA"/>
</dbReference>
<reference evidence="7 8" key="1">
    <citation type="submission" date="2017-03" db="EMBL/GenBank/DDBJ databases">
        <title>Genome Survey of Euroglyphus maynei.</title>
        <authorList>
            <person name="Arlian L.G."/>
            <person name="Morgan M.S."/>
            <person name="Rider S.D."/>
        </authorList>
    </citation>
    <scope>NUCLEOTIDE SEQUENCE [LARGE SCALE GENOMIC DNA]</scope>
    <source>
        <strain evidence="7">Arlian Lab</strain>
        <tissue evidence="7">Whole body</tissue>
    </source>
</reference>
<name>A0A1Y3BD36_EURMA</name>
<comment type="subcellular location">
    <subcellularLocation>
        <location evidence="1">Nucleus</location>
    </subcellularLocation>
</comment>
<accession>A0A1Y3BD36</accession>
<dbReference type="SMART" id="SM00544">
    <property type="entry name" value="MA3"/>
    <property type="match status" value="1"/>
</dbReference>
<evidence type="ECO:0000256" key="3">
    <source>
        <dbReference type="ARBA" id="ARBA00022664"/>
    </source>
</evidence>
<dbReference type="SUPFAM" id="SSF48371">
    <property type="entry name" value="ARM repeat"/>
    <property type="match status" value="1"/>
</dbReference>
<feature type="non-terminal residue" evidence="7">
    <location>
        <position position="339"/>
    </location>
</feature>
<dbReference type="GO" id="GO:0000398">
    <property type="term" value="P:mRNA splicing, via spliceosome"/>
    <property type="evidence" value="ECO:0007669"/>
    <property type="project" value="TreeGrafter"/>
</dbReference>
<evidence type="ECO:0000256" key="1">
    <source>
        <dbReference type="ARBA" id="ARBA00004123"/>
    </source>
</evidence>
<sequence>MIDFFFFFFVQFPKIGELLLKRLIVQFRRSFQRNDKCNCINTTRFIAHLINQNVAHEILALEILILLLENATNDSVEVAIAFLKECGAKLEDVSRKGAAAIFERLRTILHDGELNKRVQYMIEVMYAIHFEECAHKLLKLDIKPPQYAELCNMIIDCCAQQRTYIKFFGLLAQRFCQINTEYVEPFVKIFQNCYDTIHRFETCKLRNVAKIFAHLLYTDSIPWTVLSHIKLNENDTTSSSRVFIKILFQQLAESMGLVRLNQRIKDSTLDEAFKGLFPRDNPQYTRFAINFFTSIGLGGLTDDLREHLKTMASQKLPLLQENLMKLKQENDDSGSDSSS</sequence>
<dbReference type="InterPro" id="IPR003891">
    <property type="entry name" value="Initiation_fac_eIF4g_MI"/>
</dbReference>
<evidence type="ECO:0000313" key="8">
    <source>
        <dbReference type="Proteomes" id="UP000194236"/>
    </source>
</evidence>
<dbReference type="GO" id="GO:0071013">
    <property type="term" value="C:catalytic step 2 spliceosome"/>
    <property type="evidence" value="ECO:0007669"/>
    <property type="project" value="TreeGrafter"/>
</dbReference>
<dbReference type="PANTHER" id="PTHR18034:SF3">
    <property type="entry name" value="PRE-MRNA-SPLICING FACTOR CWC22 HOMOLOG"/>
    <property type="match status" value="1"/>
</dbReference>
<keyword evidence="3" id="KW-0507">mRNA processing</keyword>
<keyword evidence="4" id="KW-0508">mRNA splicing</keyword>
<organism evidence="7 8">
    <name type="scientific">Euroglyphus maynei</name>
    <name type="common">Mayne's house dust mite</name>
    <dbReference type="NCBI Taxonomy" id="6958"/>
    <lineage>
        <taxon>Eukaryota</taxon>
        <taxon>Metazoa</taxon>
        <taxon>Ecdysozoa</taxon>
        <taxon>Arthropoda</taxon>
        <taxon>Chelicerata</taxon>
        <taxon>Arachnida</taxon>
        <taxon>Acari</taxon>
        <taxon>Acariformes</taxon>
        <taxon>Sarcoptiformes</taxon>
        <taxon>Astigmata</taxon>
        <taxon>Psoroptidia</taxon>
        <taxon>Analgoidea</taxon>
        <taxon>Pyroglyphidae</taxon>
        <taxon>Pyroglyphinae</taxon>
        <taxon>Euroglyphus</taxon>
    </lineage>
</organism>
<dbReference type="InterPro" id="IPR050781">
    <property type="entry name" value="CWC22_splicing_factor"/>
</dbReference>
<comment type="caution">
    <text evidence="7">The sequence shown here is derived from an EMBL/GenBank/DDBJ whole genome shotgun (WGS) entry which is preliminary data.</text>
</comment>
<feature type="domain" description="MI" evidence="6">
    <location>
        <begin position="113"/>
        <end position="231"/>
    </location>
</feature>
<dbReference type="InterPro" id="IPR016024">
    <property type="entry name" value="ARM-type_fold"/>
</dbReference>
<dbReference type="Pfam" id="PF02847">
    <property type="entry name" value="MA3"/>
    <property type="match status" value="1"/>
</dbReference>
<dbReference type="AlphaFoldDB" id="A0A1Y3BD36"/>
<comment type="similarity">
    <text evidence="2">Belongs to the CWC22 family.</text>
</comment>
<evidence type="ECO:0000256" key="2">
    <source>
        <dbReference type="ARBA" id="ARBA00006856"/>
    </source>
</evidence>
<protein>
    <recommendedName>
        <fullName evidence="6">MI domain-containing protein</fullName>
    </recommendedName>
</protein>
<keyword evidence="5" id="KW-0539">Nucleus</keyword>
<gene>
    <name evidence="7" type="ORF">BLA29_005098</name>
</gene>
<dbReference type="GO" id="GO:0003723">
    <property type="term" value="F:RNA binding"/>
    <property type="evidence" value="ECO:0007669"/>
    <property type="project" value="TreeGrafter"/>
</dbReference>
<proteinExistence type="inferred from homology"/>